<dbReference type="EMBL" id="BARS01036171">
    <property type="protein sequence ID" value="GAG26542.1"/>
    <property type="molecule type" value="Genomic_DNA"/>
</dbReference>
<comment type="similarity">
    <text evidence="1">Belongs to the short-chain dehydrogenases/reductases (SDR) family.</text>
</comment>
<dbReference type="PRINTS" id="PR00081">
    <property type="entry name" value="GDHRDH"/>
</dbReference>
<gene>
    <name evidence="2" type="ORF">S01H1_55627</name>
</gene>
<dbReference type="SUPFAM" id="SSF51735">
    <property type="entry name" value="NAD(P)-binding Rossmann-fold domains"/>
    <property type="match status" value="1"/>
</dbReference>
<dbReference type="AlphaFoldDB" id="X0WTL6"/>
<evidence type="ECO:0000256" key="1">
    <source>
        <dbReference type="ARBA" id="ARBA00006484"/>
    </source>
</evidence>
<dbReference type="InterPro" id="IPR036291">
    <property type="entry name" value="NAD(P)-bd_dom_sf"/>
</dbReference>
<protein>
    <recommendedName>
        <fullName evidence="3">SDR family oxidoreductase</fullName>
    </recommendedName>
</protein>
<name>X0WTL6_9ZZZZ</name>
<organism evidence="2">
    <name type="scientific">marine sediment metagenome</name>
    <dbReference type="NCBI Taxonomy" id="412755"/>
    <lineage>
        <taxon>unclassified sequences</taxon>
        <taxon>metagenomes</taxon>
        <taxon>ecological metagenomes</taxon>
    </lineage>
</organism>
<accession>X0WTL6</accession>
<dbReference type="InterPro" id="IPR002347">
    <property type="entry name" value="SDR_fam"/>
</dbReference>
<dbReference type="Pfam" id="PF13561">
    <property type="entry name" value="adh_short_C2"/>
    <property type="match status" value="1"/>
</dbReference>
<sequence>TINLCRRVVPGMRERKWGRIIAITSISAKQPLDNLILSNTVRAGVLGFAKSLSTELASYGITVNSICPGYTATDRLKDFAENLSKTTNVTVSQLFTSWERAIPASRLAEPREPAGLITFLASEPAAYLTGTAIQIDGGYIKALY</sequence>
<dbReference type="PANTHER" id="PTHR42879:SF6">
    <property type="entry name" value="NADPH-DEPENDENT REDUCTASE BACG"/>
    <property type="match status" value="1"/>
</dbReference>
<dbReference type="InterPro" id="IPR050259">
    <property type="entry name" value="SDR"/>
</dbReference>
<dbReference type="Gene3D" id="3.40.50.720">
    <property type="entry name" value="NAD(P)-binding Rossmann-like Domain"/>
    <property type="match status" value="1"/>
</dbReference>
<evidence type="ECO:0000313" key="2">
    <source>
        <dbReference type="EMBL" id="GAG26542.1"/>
    </source>
</evidence>
<proteinExistence type="inferred from homology"/>
<feature type="non-terminal residue" evidence="2">
    <location>
        <position position="1"/>
    </location>
</feature>
<comment type="caution">
    <text evidence="2">The sequence shown here is derived from an EMBL/GenBank/DDBJ whole genome shotgun (WGS) entry which is preliminary data.</text>
</comment>
<dbReference type="PANTHER" id="PTHR42879">
    <property type="entry name" value="3-OXOACYL-(ACYL-CARRIER-PROTEIN) REDUCTASE"/>
    <property type="match status" value="1"/>
</dbReference>
<evidence type="ECO:0008006" key="3">
    <source>
        <dbReference type="Google" id="ProtNLM"/>
    </source>
</evidence>
<reference evidence="2" key="1">
    <citation type="journal article" date="2014" name="Front. Microbiol.">
        <title>High frequency of phylogenetically diverse reductive dehalogenase-homologous genes in deep subseafloor sedimentary metagenomes.</title>
        <authorList>
            <person name="Kawai M."/>
            <person name="Futagami T."/>
            <person name="Toyoda A."/>
            <person name="Takaki Y."/>
            <person name="Nishi S."/>
            <person name="Hori S."/>
            <person name="Arai W."/>
            <person name="Tsubouchi T."/>
            <person name="Morono Y."/>
            <person name="Uchiyama I."/>
            <person name="Ito T."/>
            <person name="Fujiyama A."/>
            <person name="Inagaki F."/>
            <person name="Takami H."/>
        </authorList>
    </citation>
    <scope>NUCLEOTIDE SEQUENCE</scope>
    <source>
        <strain evidence="2">Expedition CK06-06</strain>
    </source>
</reference>